<name>A0A2Z6MMS6_TRISU</name>
<accession>A0A2Z6MMS6</accession>
<dbReference type="AlphaFoldDB" id="A0A2Z6MMS6"/>
<dbReference type="EMBL" id="DF973170">
    <property type="protein sequence ID" value="GAU17386.1"/>
    <property type="molecule type" value="Genomic_DNA"/>
</dbReference>
<dbReference type="OrthoDB" id="3295at2759"/>
<evidence type="ECO:0000313" key="2">
    <source>
        <dbReference type="Proteomes" id="UP000242715"/>
    </source>
</evidence>
<gene>
    <name evidence="1" type="ORF">TSUD_232620</name>
</gene>
<dbReference type="Proteomes" id="UP000242715">
    <property type="component" value="Unassembled WGS sequence"/>
</dbReference>
<evidence type="ECO:0000313" key="1">
    <source>
        <dbReference type="EMBL" id="GAU17386.1"/>
    </source>
</evidence>
<reference evidence="2" key="1">
    <citation type="journal article" date="2017" name="Front. Plant Sci.">
        <title>Climate Clever Clovers: New Paradigm to Reduce the Environmental Footprint of Ruminants by Breeding Low Methanogenic Forages Utilizing Haplotype Variation.</title>
        <authorList>
            <person name="Kaur P."/>
            <person name="Appels R."/>
            <person name="Bayer P.E."/>
            <person name="Keeble-Gagnere G."/>
            <person name="Wang J."/>
            <person name="Hirakawa H."/>
            <person name="Shirasawa K."/>
            <person name="Vercoe P."/>
            <person name="Stefanova K."/>
            <person name="Durmic Z."/>
            <person name="Nichols P."/>
            <person name="Revell C."/>
            <person name="Isobe S.N."/>
            <person name="Edwards D."/>
            <person name="Erskine W."/>
        </authorList>
    </citation>
    <scope>NUCLEOTIDE SEQUENCE [LARGE SCALE GENOMIC DNA]</scope>
    <source>
        <strain evidence="2">cv. Daliak</strain>
    </source>
</reference>
<organism evidence="1 2">
    <name type="scientific">Trifolium subterraneum</name>
    <name type="common">Subterranean clover</name>
    <dbReference type="NCBI Taxonomy" id="3900"/>
    <lineage>
        <taxon>Eukaryota</taxon>
        <taxon>Viridiplantae</taxon>
        <taxon>Streptophyta</taxon>
        <taxon>Embryophyta</taxon>
        <taxon>Tracheophyta</taxon>
        <taxon>Spermatophyta</taxon>
        <taxon>Magnoliopsida</taxon>
        <taxon>eudicotyledons</taxon>
        <taxon>Gunneridae</taxon>
        <taxon>Pentapetalae</taxon>
        <taxon>rosids</taxon>
        <taxon>fabids</taxon>
        <taxon>Fabales</taxon>
        <taxon>Fabaceae</taxon>
        <taxon>Papilionoideae</taxon>
        <taxon>50 kb inversion clade</taxon>
        <taxon>NPAAA clade</taxon>
        <taxon>Hologalegina</taxon>
        <taxon>IRL clade</taxon>
        <taxon>Trifolieae</taxon>
        <taxon>Trifolium</taxon>
    </lineage>
</organism>
<keyword evidence="2" id="KW-1185">Reference proteome</keyword>
<protein>
    <submittedName>
        <fullName evidence="1">Uncharacterized protein</fullName>
    </submittedName>
</protein>
<proteinExistence type="predicted"/>
<sequence>MEWTTLQHLDLRHVGGGVVPFQPHAAAFHSHQALVAVAIGTYIVEFDALTGSKISALDIGAPVVRMAYSPTNGHTVVAVLQVRLT</sequence>